<dbReference type="GO" id="GO:0005884">
    <property type="term" value="C:actin filament"/>
    <property type="evidence" value="ECO:0007669"/>
    <property type="project" value="TreeGrafter"/>
</dbReference>
<dbReference type="SMART" id="SM00102">
    <property type="entry name" value="ADF"/>
    <property type="match status" value="1"/>
</dbReference>
<evidence type="ECO:0000256" key="5">
    <source>
        <dbReference type="ARBA" id="ARBA00038052"/>
    </source>
</evidence>
<dbReference type="GO" id="GO:0030864">
    <property type="term" value="C:cortical actin cytoskeleton"/>
    <property type="evidence" value="ECO:0007669"/>
    <property type="project" value="TreeGrafter"/>
</dbReference>
<dbReference type="GO" id="GO:0030427">
    <property type="term" value="C:site of polarized growth"/>
    <property type="evidence" value="ECO:0007669"/>
    <property type="project" value="TreeGrafter"/>
</dbReference>
<dbReference type="CDD" id="cd11282">
    <property type="entry name" value="ADF_coactosin_like"/>
    <property type="match status" value="1"/>
</dbReference>
<evidence type="ECO:0000313" key="7">
    <source>
        <dbReference type="EMBL" id="KAG7535979.1"/>
    </source>
</evidence>
<dbReference type="PANTHER" id="PTHR10829">
    <property type="entry name" value="CORTACTIN AND DREBRIN"/>
    <property type="match status" value="1"/>
</dbReference>
<comment type="similarity">
    <text evidence="5">Belongs to the actin-binding proteins ADF family. Coactosin subfamily.</text>
</comment>
<evidence type="ECO:0000256" key="2">
    <source>
        <dbReference type="ARBA" id="ARBA00022490"/>
    </source>
</evidence>
<comment type="subcellular location">
    <subcellularLocation>
        <location evidence="1">Cytoplasm</location>
        <location evidence="1">Cytoskeleton</location>
    </subcellularLocation>
</comment>
<keyword evidence="8" id="KW-1185">Reference proteome</keyword>
<dbReference type="FunFam" id="3.40.20.10:FF:000018">
    <property type="entry name" value="Coactosin-like 1"/>
    <property type="match status" value="1"/>
</dbReference>
<keyword evidence="3" id="KW-0009">Actin-binding</keyword>
<dbReference type="InterPro" id="IPR002108">
    <property type="entry name" value="ADF-H"/>
</dbReference>
<name>A0A8K0JKJ5_9TREE</name>
<proteinExistence type="inferred from homology"/>
<dbReference type="PROSITE" id="PS51263">
    <property type="entry name" value="ADF_H"/>
    <property type="match status" value="1"/>
</dbReference>
<dbReference type="EMBL" id="JABELV010000065">
    <property type="protein sequence ID" value="KAG7535979.1"/>
    <property type="molecule type" value="Genomic_DNA"/>
</dbReference>
<dbReference type="InterPro" id="IPR029006">
    <property type="entry name" value="ADF-H/Gelsolin-like_dom_sf"/>
</dbReference>
<evidence type="ECO:0000256" key="1">
    <source>
        <dbReference type="ARBA" id="ARBA00004245"/>
    </source>
</evidence>
<keyword evidence="2" id="KW-0963">Cytoplasm</keyword>
<keyword evidence="4" id="KW-0206">Cytoskeleton</keyword>
<evidence type="ECO:0000313" key="8">
    <source>
        <dbReference type="Proteomes" id="UP000812966"/>
    </source>
</evidence>
<sequence length="149" mass="16647">MADVKDTAIQEAYDKVRSDKDPATWLLLDYDSPTSNKLTLTKTGEGANSIEELAAELSDDKASFGYVRVKYQNDEQSFREKFVLVIFIGSNVKVMRRARVSVHAADVKNVLRTYSIEVNASSKDDLKESNVVSQLRKAGGANYNRSNFT</sequence>
<evidence type="ECO:0000256" key="3">
    <source>
        <dbReference type="ARBA" id="ARBA00023203"/>
    </source>
</evidence>
<organism evidence="7 8">
    <name type="scientific">Filobasidium floriforme</name>
    <dbReference type="NCBI Taxonomy" id="5210"/>
    <lineage>
        <taxon>Eukaryota</taxon>
        <taxon>Fungi</taxon>
        <taxon>Dikarya</taxon>
        <taxon>Basidiomycota</taxon>
        <taxon>Agaricomycotina</taxon>
        <taxon>Tremellomycetes</taxon>
        <taxon>Filobasidiales</taxon>
        <taxon>Filobasidiaceae</taxon>
        <taxon>Filobasidium</taxon>
    </lineage>
</organism>
<dbReference type="Pfam" id="PF00241">
    <property type="entry name" value="Cofilin_ADF"/>
    <property type="match status" value="1"/>
</dbReference>
<dbReference type="GO" id="GO:0051015">
    <property type="term" value="F:actin filament binding"/>
    <property type="evidence" value="ECO:0007669"/>
    <property type="project" value="TreeGrafter"/>
</dbReference>
<dbReference type="Gene3D" id="3.40.20.10">
    <property type="entry name" value="Severin"/>
    <property type="match status" value="1"/>
</dbReference>
<dbReference type="OrthoDB" id="20822at2759"/>
<evidence type="ECO:0000256" key="4">
    <source>
        <dbReference type="ARBA" id="ARBA00023212"/>
    </source>
</evidence>
<protein>
    <recommendedName>
        <fullName evidence="6">ADF-H domain-containing protein</fullName>
    </recommendedName>
</protein>
<evidence type="ECO:0000259" key="6">
    <source>
        <dbReference type="PROSITE" id="PS51263"/>
    </source>
</evidence>
<dbReference type="PANTHER" id="PTHR10829:SF56">
    <property type="entry name" value="ADF-H DOMAIN-CONTAINING PROTEIN"/>
    <property type="match status" value="1"/>
</dbReference>
<dbReference type="AlphaFoldDB" id="A0A8K0JKJ5"/>
<feature type="domain" description="ADF-H" evidence="6">
    <location>
        <begin position="1"/>
        <end position="136"/>
    </location>
</feature>
<dbReference type="SUPFAM" id="SSF55753">
    <property type="entry name" value="Actin depolymerizing proteins"/>
    <property type="match status" value="1"/>
</dbReference>
<dbReference type="Proteomes" id="UP000812966">
    <property type="component" value="Unassembled WGS sequence"/>
</dbReference>
<gene>
    <name evidence="7" type="ORF">FFLO_03499</name>
</gene>
<comment type="caution">
    <text evidence="7">The sequence shown here is derived from an EMBL/GenBank/DDBJ whole genome shotgun (WGS) entry which is preliminary data.</text>
</comment>
<accession>A0A8K0JKJ5</accession>
<dbReference type="GO" id="GO:0030833">
    <property type="term" value="P:regulation of actin filament polymerization"/>
    <property type="evidence" value="ECO:0007669"/>
    <property type="project" value="TreeGrafter"/>
</dbReference>
<reference evidence="7" key="1">
    <citation type="submission" date="2020-04" db="EMBL/GenBank/DDBJ databases">
        <title>Analysis of mating type loci in Filobasidium floriforme.</title>
        <authorList>
            <person name="Nowrousian M."/>
        </authorList>
    </citation>
    <scope>NUCLEOTIDE SEQUENCE</scope>
    <source>
        <strain evidence="7">CBS 6242</strain>
    </source>
</reference>